<reference evidence="3" key="1">
    <citation type="journal article" date="2023" name="Commun. Biol.">
        <title>Genome analysis of Parmales, the sister group of diatoms, reveals the evolutionary specialization of diatoms from phago-mixotrophs to photoautotrophs.</title>
        <authorList>
            <person name="Ban H."/>
            <person name="Sato S."/>
            <person name="Yoshikawa S."/>
            <person name="Yamada K."/>
            <person name="Nakamura Y."/>
            <person name="Ichinomiya M."/>
            <person name="Sato N."/>
            <person name="Blanc-Mathieu R."/>
            <person name="Endo H."/>
            <person name="Kuwata A."/>
            <person name="Ogata H."/>
        </authorList>
    </citation>
    <scope>NUCLEOTIDE SEQUENCE [LARGE SCALE GENOMIC DNA]</scope>
    <source>
        <strain evidence="3">NIES 3701</strain>
    </source>
</reference>
<evidence type="ECO:0008006" key="4">
    <source>
        <dbReference type="Google" id="ProtNLM"/>
    </source>
</evidence>
<name>A0A9W7B0J1_9STRA</name>
<protein>
    <recommendedName>
        <fullName evidence="4">Plastid lipid-associated protein/fibrillin conserved domain-containing protein</fullName>
    </recommendedName>
</protein>
<dbReference type="EMBL" id="BRXY01000239">
    <property type="protein sequence ID" value="GMH79891.1"/>
    <property type="molecule type" value="Genomic_DNA"/>
</dbReference>
<gene>
    <name evidence="2" type="ORF">TrST_g10339</name>
</gene>
<keyword evidence="3" id="KW-1185">Reference proteome</keyword>
<proteinExistence type="predicted"/>
<dbReference type="AlphaFoldDB" id="A0A9W7B0J1"/>
<organism evidence="2 3">
    <name type="scientific">Triparma strigata</name>
    <dbReference type="NCBI Taxonomy" id="1606541"/>
    <lineage>
        <taxon>Eukaryota</taxon>
        <taxon>Sar</taxon>
        <taxon>Stramenopiles</taxon>
        <taxon>Ochrophyta</taxon>
        <taxon>Bolidophyceae</taxon>
        <taxon>Parmales</taxon>
        <taxon>Triparmaceae</taxon>
        <taxon>Triparma</taxon>
    </lineage>
</organism>
<feature type="chain" id="PRO_5040826375" description="Plastid lipid-associated protein/fibrillin conserved domain-containing protein" evidence="1">
    <location>
        <begin position="19"/>
        <end position="262"/>
    </location>
</feature>
<evidence type="ECO:0000256" key="1">
    <source>
        <dbReference type="SAM" id="SignalP"/>
    </source>
</evidence>
<feature type="signal peptide" evidence="1">
    <location>
        <begin position="1"/>
        <end position="18"/>
    </location>
</feature>
<comment type="caution">
    <text evidence="2">The sequence shown here is derived from an EMBL/GenBank/DDBJ whole genome shotgun (WGS) entry which is preliminary data.</text>
</comment>
<accession>A0A9W7B0J1</accession>
<dbReference type="OrthoDB" id="202834at2759"/>
<evidence type="ECO:0000313" key="3">
    <source>
        <dbReference type="Proteomes" id="UP001165085"/>
    </source>
</evidence>
<evidence type="ECO:0000313" key="2">
    <source>
        <dbReference type="EMBL" id="GMH79891.1"/>
    </source>
</evidence>
<sequence>MMLVNTIILLTVSTLGMALSVHKTPRFFATTTSTTLFSTQSTEVEFTESLLSALPPVDSSPFLTDRAKIEELTSLVTALENAYDETVLREGDDDEAVIWRLRTTTPIFGKGSKLPLPSSPLLKTPNLEVFQVIRDGGLRIDNVIYVPPTGLVKTGSKITLIHDASVTRAKTYLNLKSVVLTKVEDDAPSIWSFGGEEDEENDKIEDVFGVNVPMAPEMLSGFAGLNGFEETFKDKVVRVTRGGSGLGGVWGGFRVFERVEIK</sequence>
<keyword evidence="1" id="KW-0732">Signal</keyword>
<dbReference type="Proteomes" id="UP001165085">
    <property type="component" value="Unassembled WGS sequence"/>
</dbReference>